<dbReference type="InterPro" id="IPR003593">
    <property type="entry name" value="AAA+_ATPase"/>
</dbReference>
<keyword evidence="2" id="KW-0813">Transport</keyword>
<evidence type="ECO:0000259" key="10">
    <source>
        <dbReference type="PROSITE" id="PS50893"/>
    </source>
</evidence>
<dbReference type="SUPFAM" id="SSF52540">
    <property type="entry name" value="P-loop containing nucleoside triphosphate hydrolases"/>
    <property type="match status" value="1"/>
</dbReference>
<dbReference type="InterPro" id="IPR027417">
    <property type="entry name" value="P-loop_NTPase"/>
</dbReference>
<dbReference type="Pfam" id="PF00005">
    <property type="entry name" value="ABC_tran"/>
    <property type="match status" value="1"/>
</dbReference>
<evidence type="ECO:0000256" key="9">
    <source>
        <dbReference type="SAM" id="Phobius"/>
    </source>
</evidence>
<feature type="transmembrane region" description="Helical" evidence="9">
    <location>
        <begin position="66"/>
        <end position="86"/>
    </location>
</feature>
<comment type="subcellular location">
    <subcellularLocation>
        <location evidence="1">Cell membrane</location>
        <topology evidence="1">Multi-pass membrane protein</topology>
    </subcellularLocation>
</comment>
<dbReference type="PROSITE" id="PS50893">
    <property type="entry name" value="ABC_TRANSPORTER_2"/>
    <property type="match status" value="1"/>
</dbReference>
<dbReference type="SMART" id="SM00382">
    <property type="entry name" value="AAA"/>
    <property type="match status" value="1"/>
</dbReference>
<accession>A0A501PU19</accession>
<feature type="transmembrane region" description="Helical" evidence="9">
    <location>
        <begin position="169"/>
        <end position="189"/>
    </location>
</feature>
<dbReference type="GO" id="GO:0005524">
    <property type="term" value="F:ATP binding"/>
    <property type="evidence" value="ECO:0007669"/>
    <property type="project" value="UniProtKB-KW"/>
</dbReference>
<dbReference type="Pfam" id="PF00664">
    <property type="entry name" value="ABC_membrane"/>
    <property type="match status" value="1"/>
</dbReference>
<dbReference type="Proteomes" id="UP000319148">
    <property type="component" value="Unassembled WGS sequence"/>
</dbReference>
<dbReference type="InterPro" id="IPR011527">
    <property type="entry name" value="ABC1_TM_dom"/>
</dbReference>
<feature type="transmembrane region" description="Helical" evidence="9">
    <location>
        <begin position="138"/>
        <end position="163"/>
    </location>
</feature>
<dbReference type="InterPro" id="IPR036640">
    <property type="entry name" value="ABC1_TM_sf"/>
</dbReference>
<name>A0A501PU19_9PROT</name>
<proteinExistence type="predicted"/>
<dbReference type="Gene3D" id="1.20.1560.10">
    <property type="entry name" value="ABC transporter type 1, transmembrane domain"/>
    <property type="match status" value="1"/>
</dbReference>
<dbReference type="Gene3D" id="3.40.50.300">
    <property type="entry name" value="P-loop containing nucleotide triphosphate hydrolases"/>
    <property type="match status" value="1"/>
</dbReference>
<sequence>MNDQPAVQSKSIDTDNWFWSAFVEHKWSYIQIIVAAGLINIFSLASSIFIMVVYDRVIPNNAVESLIALTTGMVIVIVFDFTLKFLRALFIDSVGRKIDLKVARRIFKRLEDLKLSAFKGSVGELVNSVREYESIRDFCTSATLATVVDIPFIMLFLLVIWAIGGSLVIVPILAIPLVVITGLLIQPWLAKYSQAGMSEGQSKQSTLIEVVSGLETMKALGAGRMFLNRWEKAVANHSEISLKSRLLSQITVNSASTAQQISQIGIVVYGFWLVVAGDLTFGALIASVILSGRCLAPLGQMANLMTRLNHARSAYRKLDALMRAPHEDMSERDVLRRKTLDGKIEFNNVSFRYPGQNTNVLENVSFTINSGEKVAILGRIGSGKSTVLRLASGLYEPDNGAVMIDNTDIRQIVPEDLRNNISMVLQDVFLFSGSVKENLTLGREDITDEDILRAAELSGVQEFIGAIPNGYDLKLRDRGEGLSGGQKQSISLARALVRPSPILFLDEPTSAMDNNFEAAVVSRLKQTMQDKTVVIVTHRASLLQLVDKIIIMDKGRIAMMGPRDQVLQKLAQNQGPNQMQKPVQSEGQDA</sequence>
<organism evidence="12 13">
    <name type="scientific">Emcibacter nanhaiensis</name>
    <dbReference type="NCBI Taxonomy" id="1505037"/>
    <lineage>
        <taxon>Bacteria</taxon>
        <taxon>Pseudomonadati</taxon>
        <taxon>Pseudomonadota</taxon>
        <taxon>Alphaproteobacteria</taxon>
        <taxon>Emcibacterales</taxon>
        <taxon>Emcibacteraceae</taxon>
        <taxon>Emcibacter</taxon>
    </lineage>
</organism>
<dbReference type="RefSeq" id="WP_139938550.1">
    <property type="nucleotide sequence ID" value="NZ_JBHSYP010000022.1"/>
</dbReference>
<evidence type="ECO:0000256" key="3">
    <source>
        <dbReference type="ARBA" id="ARBA00022475"/>
    </source>
</evidence>
<dbReference type="CDD" id="cd03245">
    <property type="entry name" value="ABCC_bacteriocin_exporters"/>
    <property type="match status" value="1"/>
</dbReference>
<evidence type="ECO:0000259" key="11">
    <source>
        <dbReference type="PROSITE" id="PS50929"/>
    </source>
</evidence>
<dbReference type="GO" id="GO:0015421">
    <property type="term" value="F:ABC-type oligopeptide transporter activity"/>
    <property type="evidence" value="ECO:0007669"/>
    <property type="project" value="TreeGrafter"/>
</dbReference>
<dbReference type="GO" id="GO:0005886">
    <property type="term" value="C:plasma membrane"/>
    <property type="evidence" value="ECO:0007669"/>
    <property type="project" value="UniProtKB-SubCell"/>
</dbReference>
<keyword evidence="6" id="KW-0067">ATP-binding</keyword>
<reference evidence="13" key="1">
    <citation type="submission" date="2019-06" db="EMBL/GenBank/DDBJ databases">
        <title>The complete genome of Emcibacter congregatus ZYLT.</title>
        <authorList>
            <person name="Zhao Z."/>
        </authorList>
    </citation>
    <scope>NUCLEOTIDE SEQUENCE [LARGE SCALE GENOMIC DNA]</scope>
    <source>
        <strain evidence="13">MCCC 1A06723</strain>
    </source>
</reference>
<feature type="domain" description="ABC transmembrane type-1" evidence="11">
    <location>
        <begin position="30"/>
        <end position="310"/>
    </location>
</feature>
<dbReference type="FunFam" id="3.40.50.300:FF:000299">
    <property type="entry name" value="ABC transporter ATP-binding protein/permease"/>
    <property type="match status" value="1"/>
</dbReference>
<evidence type="ECO:0000256" key="5">
    <source>
        <dbReference type="ARBA" id="ARBA00022741"/>
    </source>
</evidence>
<dbReference type="NCBIfam" id="TIGR03375">
    <property type="entry name" value="type_I_sec_LssB"/>
    <property type="match status" value="1"/>
</dbReference>
<keyword evidence="3" id="KW-1003">Cell membrane</keyword>
<dbReference type="GO" id="GO:0016887">
    <property type="term" value="F:ATP hydrolysis activity"/>
    <property type="evidence" value="ECO:0007669"/>
    <property type="project" value="InterPro"/>
</dbReference>
<dbReference type="PROSITE" id="PS50929">
    <property type="entry name" value="ABC_TM1F"/>
    <property type="match status" value="1"/>
</dbReference>
<feature type="domain" description="ABC transporter" evidence="10">
    <location>
        <begin position="344"/>
        <end position="579"/>
    </location>
</feature>
<dbReference type="EMBL" id="VFIY01000004">
    <property type="protein sequence ID" value="TPD63221.1"/>
    <property type="molecule type" value="Genomic_DNA"/>
</dbReference>
<evidence type="ECO:0000256" key="6">
    <source>
        <dbReference type="ARBA" id="ARBA00022840"/>
    </source>
</evidence>
<dbReference type="PANTHER" id="PTHR43394">
    <property type="entry name" value="ATP-DEPENDENT PERMEASE MDL1, MITOCHONDRIAL"/>
    <property type="match status" value="1"/>
</dbReference>
<evidence type="ECO:0000256" key="7">
    <source>
        <dbReference type="ARBA" id="ARBA00022989"/>
    </source>
</evidence>
<evidence type="ECO:0000313" key="12">
    <source>
        <dbReference type="EMBL" id="TPD63221.1"/>
    </source>
</evidence>
<keyword evidence="7 9" id="KW-1133">Transmembrane helix</keyword>
<dbReference type="OrthoDB" id="9787557at2"/>
<comment type="caution">
    <text evidence="12">The sequence shown here is derived from an EMBL/GenBank/DDBJ whole genome shotgun (WGS) entry which is preliminary data.</text>
</comment>
<keyword evidence="8 9" id="KW-0472">Membrane</keyword>
<dbReference type="SUPFAM" id="SSF90123">
    <property type="entry name" value="ABC transporter transmembrane region"/>
    <property type="match status" value="1"/>
</dbReference>
<dbReference type="InterPro" id="IPR039421">
    <property type="entry name" value="Type_1_exporter"/>
</dbReference>
<dbReference type="PANTHER" id="PTHR43394:SF1">
    <property type="entry name" value="ATP-BINDING CASSETTE SUB-FAMILY B MEMBER 10, MITOCHONDRIAL"/>
    <property type="match status" value="1"/>
</dbReference>
<feature type="transmembrane region" description="Helical" evidence="9">
    <location>
        <begin position="266"/>
        <end position="290"/>
    </location>
</feature>
<evidence type="ECO:0000256" key="1">
    <source>
        <dbReference type="ARBA" id="ARBA00004651"/>
    </source>
</evidence>
<dbReference type="CDD" id="cd18587">
    <property type="entry name" value="ABC_6TM_LapB_like"/>
    <property type="match status" value="1"/>
</dbReference>
<keyword evidence="5" id="KW-0547">Nucleotide-binding</keyword>
<gene>
    <name evidence="12" type="ORF">FIV46_03865</name>
</gene>
<keyword evidence="13" id="KW-1185">Reference proteome</keyword>
<dbReference type="AlphaFoldDB" id="A0A501PU19"/>
<dbReference type="InterPro" id="IPR003439">
    <property type="entry name" value="ABC_transporter-like_ATP-bd"/>
</dbReference>
<evidence type="ECO:0000256" key="4">
    <source>
        <dbReference type="ARBA" id="ARBA00022692"/>
    </source>
</evidence>
<feature type="transmembrane region" description="Helical" evidence="9">
    <location>
        <begin position="32"/>
        <end position="54"/>
    </location>
</feature>
<protein>
    <submittedName>
        <fullName evidence="12">Type I secretion system permease/ATPase</fullName>
    </submittedName>
</protein>
<evidence type="ECO:0000313" key="13">
    <source>
        <dbReference type="Proteomes" id="UP000319148"/>
    </source>
</evidence>
<evidence type="ECO:0000256" key="2">
    <source>
        <dbReference type="ARBA" id="ARBA00022448"/>
    </source>
</evidence>
<keyword evidence="4 9" id="KW-0812">Transmembrane</keyword>
<dbReference type="InterPro" id="IPR017750">
    <property type="entry name" value="ATPase_T1SS"/>
</dbReference>
<evidence type="ECO:0000256" key="8">
    <source>
        <dbReference type="ARBA" id="ARBA00023136"/>
    </source>
</evidence>